<protein>
    <submittedName>
        <fullName evidence="1">Uncharacterized protein</fullName>
    </submittedName>
</protein>
<name>A0ACC4B770_POPAL</name>
<evidence type="ECO:0000313" key="2">
    <source>
        <dbReference type="Proteomes" id="UP000309997"/>
    </source>
</evidence>
<accession>A0ACC4B770</accession>
<reference evidence="1 2" key="1">
    <citation type="journal article" date="2024" name="Plant Biotechnol. J.">
        <title>Genome and CRISPR/Cas9 system of a widespread forest tree (Populus alba) in the world.</title>
        <authorList>
            <person name="Liu Y.J."/>
            <person name="Jiang P.F."/>
            <person name="Han X.M."/>
            <person name="Li X.Y."/>
            <person name="Wang H.M."/>
            <person name="Wang Y.J."/>
            <person name="Wang X.X."/>
            <person name="Zeng Q.Y."/>
        </authorList>
    </citation>
    <scope>NUCLEOTIDE SEQUENCE [LARGE SCALE GENOMIC DNA]</scope>
    <source>
        <strain evidence="2">cv. PAL-ZL1</strain>
    </source>
</reference>
<keyword evidence="2" id="KW-1185">Reference proteome</keyword>
<sequence length="68" mass="8202">MCGQAKNDREVDEDKVWVRENRKMMGRRSWRRMRCGRGRHHVRWRVLFQFHGSCLILKRSVGFPGFGP</sequence>
<comment type="caution">
    <text evidence="1">The sequence shown here is derived from an EMBL/GenBank/DDBJ whole genome shotgun (WGS) entry which is preliminary data.</text>
</comment>
<dbReference type="EMBL" id="RCHU02000013">
    <property type="protein sequence ID" value="KAL3574430.1"/>
    <property type="molecule type" value="Genomic_DNA"/>
</dbReference>
<organism evidence="1 2">
    <name type="scientific">Populus alba</name>
    <name type="common">White poplar</name>
    <dbReference type="NCBI Taxonomy" id="43335"/>
    <lineage>
        <taxon>Eukaryota</taxon>
        <taxon>Viridiplantae</taxon>
        <taxon>Streptophyta</taxon>
        <taxon>Embryophyta</taxon>
        <taxon>Tracheophyta</taxon>
        <taxon>Spermatophyta</taxon>
        <taxon>Magnoliopsida</taxon>
        <taxon>eudicotyledons</taxon>
        <taxon>Gunneridae</taxon>
        <taxon>Pentapetalae</taxon>
        <taxon>rosids</taxon>
        <taxon>fabids</taxon>
        <taxon>Malpighiales</taxon>
        <taxon>Salicaceae</taxon>
        <taxon>Saliceae</taxon>
        <taxon>Populus</taxon>
    </lineage>
</organism>
<dbReference type="Proteomes" id="UP000309997">
    <property type="component" value="Unassembled WGS sequence"/>
</dbReference>
<evidence type="ECO:0000313" key="1">
    <source>
        <dbReference type="EMBL" id="KAL3574430.1"/>
    </source>
</evidence>
<gene>
    <name evidence="1" type="ORF">D5086_025043</name>
</gene>
<proteinExistence type="predicted"/>